<evidence type="ECO:0000313" key="4">
    <source>
        <dbReference type="Proteomes" id="UP000284495"/>
    </source>
</evidence>
<accession>A0A415KCB7</accession>
<organism evidence="3 4">
    <name type="scientific">Bacteroides xylanisolvens</name>
    <dbReference type="NCBI Taxonomy" id="371601"/>
    <lineage>
        <taxon>Bacteria</taxon>
        <taxon>Pseudomonadati</taxon>
        <taxon>Bacteroidota</taxon>
        <taxon>Bacteroidia</taxon>
        <taxon>Bacteroidales</taxon>
        <taxon>Bacteroidaceae</taxon>
        <taxon>Bacteroides</taxon>
    </lineage>
</organism>
<sequence length="392" mass="42383">MMNKLFMIVLSVCCLLMAACGTDNDETPQGLRIVDTDVDLAAGGGTVEVALQAVGELTAVSGADWCRVIEVTNEKITLLARANYEYVSRATQVTVSDGSNEQKIVVTQAGNIFAPDTDQQVLRLGNAPSQTVVRVNSSFDFKVSIQKGVDWVEVPTASKEEGFLLVLKENKTGNPRACQLMVSTSEGARKFFYYVYQYEASDLLGAWGNSQIYVKWDTKKIAKAYSLSATEVTKDAEGDGYTLKMSLAGTPVAQYLKDPSKATISLQATYEDGAFVVPIGAAQKDFVLTQEVDETANSAMNRTTDNTALEEEVVLQTLYGFSVAASSNIYSKGNFGFAPLLYQDGSVGMSYQDVTGAPESGCYLAIALFDGQQFSTAALKDYILFPDIALFK</sequence>
<evidence type="ECO:0000256" key="1">
    <source>
        <dbReference type="SAM" id="SignalP"/>
    </source>
</evidence>
<evidence type="ECO:0000313" key="3">
    <source>
        <dbReference type="EMBL" id="RHL33890.1"/>
    </source>
</evidence>
<dbReference type="EMBL" id="QROO01000032">
    <property type="protein sequence ID" value="RHL33890.1"/>
    <property type="molecule type" value="Genomic_DNA"/>
</dbReference>
<dbReference type="RefSeq" id="WP_049702160.1">
    <property type="nucleotide sequence ID" value="NZ_JAQEAW010000009.1"/>
</dbReference>
<reference evidence="3 4" key="1">
    <citation type="submission" date="2018-08" db="EMBL/GenBank/DDBJ databases">
        <title>A genome reference for cultivated species of the human gut microbiota.</title>
        <authorList>
            <person name="Zou Y."/>
            <person name="Xue W."/>
            <person name="Luo G."/>
        </authorList>
    </citation>
    <scope>NUCLEOTIDE SEQUENCE [LARGE SCALE GENOMIC DNA]</scope>
    <source>
        <strain evidence="3 4">AF38-2</strain>
    </source>
</reference>
<name>A0A415KCB7_9BACE</name>
<dbReference type="Pfam" id="PF13004">
    <property type="entry name" value="BACON"/>
    <property type="match status" value="1"/>
</dbReference>
<protein>
    <recommendedName>
        <fullName evidence="2">BACON domain-containing protein</fullName>
    </recommendedName>
</protein>
<comment type="caution">
    <text evidence="3">The sequence shown here is derived from an EMBL/GenBank/DDBJ whole genome shotgun (WGS) entry which is preliminary data.</text>
</comment>
<dbReference type="Proteomes" id="UP000284495">
    <property type="component" value="Unassembled WGS sequence"/>
</dbReference>
<evidence type="ECO:0000259" key="2">
    <source>
        <dbReference type="Pfam" id="PF13004"/>
    </source>
</evidence>
<dbReference type="AlphaFoldDB" id="A0A415KCB7"/>
<dbReference type="CDD" id="cd14948">
    <property type="entry name" value="BACON"/>
    <property type="match status" value="1"/>
</dbReference>
<gene>
    <name evidence="3" type="ORF">DW027_20760</name>
</gene>
<dbReference type="InterPro" id="IPR013783">
    <property type="entry name" value="Ig-like_fold"/>
</dbReference>
<feature type="signal peptide" evidence="1">
    <location>
        <begin position="1"/>
        <end position="18"/>
    </location>
</feature>
<dbReference type="PROSITE" id="PS51257">
    <property type="entry name" value="PROKAR_LIPOPROTEIN"/>
    <property type="match status" value="1"/>
</dbReference>
<keyword evidence="1" id="KW-0732">Signal</keyword>
<dbReference type="Gene3D" id="2.60.40.10">
    <property type="entry name" value="Immunoglobulins"/>
    <property type="match status" value="1"/>
</dbReference>
<feature type="chain" id="PRO_5019570606" description="BACON domain-containing protein" evidence="1">
    <location>
        <begin position="19"/>
        <end position="392"/>
    </location>
</feature>
<feature type="domain" description="BACON" evidence="2">
    <location>
        <begin position="61"/>
        <end position="109"/>
    </location>
</feature>
<proteinExistence type="predicted"/>
<dbReference type="InterPro" id="IPR024361">
    <property type="entry name" value="BACON"/>
</dbReference>